<comment type="similarity">
    <text evidence="2 7">Belongs to the UDP-glycosyltransferase family.</text>
</comment>
<dbReference type="Gramene" id="TraesNOR1B03G00407130.1">
    <property type="protein sequence ID" value="TraesNOR1B03G00407130.1"/>
    <property type="gene ID" value="TraesNOR1B03G00407130"/>
</dbReference>
<reference evidence="9" key="2">
    <citation type="submission" date="2018-10" db="UniProtKB">
        <authorList>
            <consortium name="EnsemblPlants"/>
        </authorList>
    </citation>
    <scope>IDENTIFICATION</scope>
</reference>
<dbReference type="FunFam" id="3.40.50.2000:FF:000040">
    <property type="entry name" value="UDP-glycosyltransferase 76C1"/>
    <property type="match status" value="1"/>
</dbReference>
<evidence type="ECO:0000313" key="9">
    <source>
        <dbReference type="EnsemblPlants" id="TraesCSU02G005100.1"/>
    </source>
</evidence>
<dbReference type="GO" id="GO:0080043">
    <property type="term" value="F:quercetin 3-O-glucosyltransferase activity"/>
    <property type="evidence" value="ECO:0000318"/>
    <property type="project" value="GO_Central"/>
</dbReference>
<keyword evidence="3 7" id="KW-0808">Transferase</keyword>
<dbReference type="Gene3D" id="3.40.50.2000">
    <property type="entry name" value="Glycogen Phosphorylase B"/>
    <property type="match status" value="2"/>
</dbReference>
<dbReference type="EC" id="2.4.1.-" evidence="8"/>
<gene>
    <name evidence="9" type="primary">LOC123150314</name>
</gene>
<keyword evidence="10" id="KW-1185">Reference proteome</keyword>
<dbReference type="Gramene" id="TraesCSU02G005100.1">
    <property type="protein sequence ID" value="TraesCSU02G005100.1"/>
    <property type="gene ID" value="TraesCSU02G005100"/>
</dbReference>
<name>A0A3B6U9K3_WHEAT</name>
<evidence type="ECO:0000256" key="8">
    <source>
        <dbReference type="RuleBase" id="RU362057"/>
    </source>
</evidence>
<comment type="catalytic activity">
    <reaction evidence="5">
        <text>DIMBOA + UDP-alpha-D-glucose = DIMBOA beta-D-glucoside + UDP + H(+)</text>
        <dbReference type="Rhea" id="RHEA:15541"/>
        <dbReference type="ChEBI" id="CHEBI:15378"/>
        <dbReference type="ChEBI" id="CHEBI:18048"/>
        <dbReference type="ChEBI" id="CHEBI:37573"/>
        <dbReference type="ChEBI" id="CHEBI:58223"/>
        <dbReference type="ChEBI" id="CHEBI:58885"/>
        <dbReference type="EC" id="2.4.1.202"/>
    </reaction>
</comment>
<comment type="catalytic activity">
    <reaction evidence="4">
        <text>DIBOA + UDP-alpha-D-glucose = DIBOA beta-D-glucoside + UDP + H(+)</text>
        <dbReference type="Rhea" id="RHEA:33955"/>
        <dbReference type="ChEBI" id="CHEBI:15378"/>
        <dbReference type="ChEBI" id="CHEBI:58223"/>
        <dbReference type="ChEBI" id="CHEBI:58885"/>
        <dbReference type="ChEBI" id="CHEBI:63558"/>
        <dbReference type="ChEBI" id="CHEBI:63670"/>
        <dbReference type="EC" id="2.4.1.202"/>
    </reaction>
</comment>
<dbReference type="FunFam" id="3.40.50.2000:FF:000120">
    <property type="entry name" value="UDP-glycosyltransferase 76C1"/>
    <property type="match status" value="1"/>
</dbReference>
<evidence type="ECO:0000256" key="5">
    <source>
        <dbReference type="ARBA" id="ARBA00052327"/>
    </source>
</evidence>
<dbReference type="STRING" id="4565.A0A3B6U9K3"/>
<dbReference type="InterPro" id="IPR002213">
    <property type="entry name" value="UDP_glucos_trans"/>
</dbReference>
<dbReference type="AlphaFoldDB" id="A0A3B6U9K3"/>
<dbReference type="GO" id="GO:0005737">
    <property type="term" value="C:cytoplasm"/>
    <property type="evidence" value="ECO:0000318"/>
    <property type="project" value="GO_Central"/>
</dbReference>
<keyword evidence="7" id="KW-0328">Glycosyltransferase</keyword>
<dbReference type="PANTHER" id="PTHR11926">
    <property type="entry name" value="GLUCOSYL/GLUCURONOSYL TRANSFERASES"/>
    <property type="match status" value="1"/>
</dbReference>
<dbReference type="RefSeq" id="XP_044426109.1">
    <property type="nucleotide sequence ID" value="XM_044570174.1"/>
</dbReference>
<proteinExistence type="inferred from homology"/>
<dbReference type="GO" id="GO:0080044">
    <property type="term" value="F:quercetin 7-O-glucosyltransferase activity"/>
    <property type="evidence" value="ECO:0000318"/>
    <property type="project" value="GO_Central"/>
</dbReference>
<dbReference type="CDD" id="cd03784">
    <property type="entry name" value="GT1_Gtf-like"/>
    <property type="match status" value="1"/>
</dbReference>
<evidence type="ECO:0000256" key="4">
    <source>
        <dbReference type="ARBA" id="ARBA00051876"/>
    </source>
</evidence>
<dbReference type="SUPFAM" id="SSF53756">
    <property type="entry name" value="UDP-Glycosyltransferase/glycogen phosphorylase"/>
    <property type="match status" value="1"/>
</dbReference>
<evidence type="ECO:0000256" key="1">
    <source>
        <dbReference type="ARBA" id="ARBA00001913"/>
    </source>
</evidence>
<dbReference type="OMA" id="SEIGKHI"/>
<protein>
    <recommendedName>
        <fullName evidence="8">Glycosyltransferase</fullName>
        <ecNumber evidence="8">2.4.1.-</ecNumber>
    </recommendedName>
</protein>
<dbReference type="PANTHER" id="PTHR11926:SF1374">
    <property type="entry name" value="UDP-GLYCOSYLTRANSFERASE 76F1-RELATED"/>
    <property type="match status" value="1"/>
</dbReference>
<dbReference type="PROSITE" id="PS00375">
    <property type="entry name" value="UDPGT"/>
    <property type="match status" value="1"/>
</dbReference>
<dbReference type="InterPro" id="IPR035595">
    <property type="entry name" value="UDP_glycos_trans_CS"/>
</dbReference>
<comment type="cofactor">
    <cofactor evidence="1">
        <name>Ca(2+)</name>
        <dbReference type="ChEBI" id="CHEBI:29108"/>
    </cofactor>
</comment>
<dbReference type="OrthoDB" id="5835829at2759"/>
<sequence>MAGDGRRVVVFPFPFHGHATPLLRLASVLHTRGFAVTIFHTELRAPDPAEYPADYRFVPLRVDVPPELMASEDIAGMVTAMSEYSEAPFKERLTAALAEEGAGVRCVIADVAWYKALSVSSALGVPAMGVMTASAANYRVYMAYPMLIEKGYLPVQEARREDLVQELPPYRVKDLLRLEASSLQGFADLLRNTIEAPRQSAGLIFNTLRAIEADDLDTIRQEESLPVFALAPLHKLAPPGNTSSSLYGETQADRECLDWLDTQEPGSVVYVSFGSLAAMDPHEFVELAWGLAASKRPFLWVVRPTLIRGYESGQLPDGLDEQIRDHGRLVSWAPQVEVLAHPAVGAFITHSGWNSTVEAVSEGVPMICLPLHGDQFSNARYVCDVWKVGVEIEASSAAGQNLERGKIKAAIDKIVHDKGIRERMDAFKLAADEAVNSQTEVKALVDLINSF</sequence>
<reference evidence="9" key="1">
    <citation type="submission" date="2018-08" db="EMBL/GenBank/DDBJ databases">
        <authorList>
            <person name="Rossello M."/>
        </authorList>
    </citation>
    <scope>NUCLEOTIDE SEQUENCE [LARGE SCALE GENOMIC DNA]</scope>
    <source>
        <strain evidence="9">cv. Chinese Spring</strain>
    </source>
</reference>
<evidence type="ECO:0000256" key="2">
    <source>
        <dbReference type="ARBA" id="ARBA00009995"/>
    </source>
</evidence>
<evidence type="ECO:0000256" key="6">
    <source>
        <dbReference type="ARBA" id="ARBA00058304"/>
    </source>
</evidence>
<evidence type="ECO:0000256" key="3">
    <source>
        <dbReference type="ARBA" id="ARBA00022679"/>
    </source>
</evidence>
<dbReference type="SMR" id="A0A3B6U9K3"/>
<dbReference type="Pfam" id="PF00201">
    <property type="entry name" value="UDPGT"/>
    <property type="match status" value="1"/>
</dbReference>
<evidence type="ECO:0000256" key="7">
    <source>
        <dbReference type="RuleBase" id="RU003718"/>
    </source>
</evidence>
<accession>A0A3B6U9K3</accession>
<dbReference type="GeneID" id="123150314"/>
<comment type="function">
    <text evidence="6">Glucosyltransferase involved in the last step of benzoxazinoid glucoside biosynthesis. Catalyzes the glucosylation of hydroxamic acids utilizing UDP-glucose as glucose doner, reducing the toxicity of these natural insecticides for storage. Can use DIMBOA and DIBOA as substrates, HMBOA (2-hydroxy-7-methoxy-2H-1,4-benzoxazin-3(4H)-one) and HBOA (2-hydroxy-2H-1,4-benzoxazin-3(4H)-one) with a lower efficiency, but not indole acetic acid or quercitin.</text>
</comment>
<dbReference type="Proteomes" id="UP000019116">
    <property type="component" value="Chromosome Un"/>
</dbReference>
<dbReference type="GO" id="GO:0047254">
    <property type="term" value="F:2,4-dihydroxy-7-methoxy-2H-1,4-benzoxazin-3(4H)-one 2-D-glucosyltransferase activity"/>
    <property type="evidence" value="ECO:0007669"/>
    <property type="project" value="UniProtKB-EC"/>
</dbReference>
<organism evidence="9">
    <name type="scientific">Triticum aestivum</name>
    <name type="common">Wheat</name>
    <dbReference type="NCBI Taxonomy" id="4565"/>
    <lineage>
        <taxon>Eukaryota</taxon>
        <taxon>Viridiplantae</taxon>
        <taxon>Streptophyta</taxon>
        <taxon>Embryophyta</taxon>
        <taxon>Tracheophyta</taxon>
        <taxon>Spermatophyta</taxon>
        <taxon>Magnoliopsida</taxon>
        <taxon>Liliopsida</taxon>
        <taxon>Poales</taxon>
        <taxon>Poaceae</taxon>
        <taxon>BOP clade</taxon>
        <taxon>Pooideae</taxon>
        <taxon>Triticodae</taxon>
        <taxon>Triticeae</taxon>
        <taxon>Triticinae</taxon>
        <taxon>Triticum</taxon>
    </lineage>
</organism>
<dbReference type="EnsemblPlants" id="TraesCSU02G005100.1">
    <property type="protein sequence ID" value="TraesCSU02G005100.1"/>
    <property type="gene ID" value="TraesCSU02G005100"/>
</dbReference>
<evidence type="ECO:0000313" key="10">
    <source>
        <dbReference type="Proteomes" id="UP000019116"/>
    </source>
</evidence>